<dbReference type="Pfam" id="PF01546">
    <property type="entry name" value="Peptidase_M20"/>
    <property type="match status" value="1"/>
</dbReference>
<feature type="domain" description="Peptidase M20 dimerisation" evidence="3">
    <location>
        <begin position="160"/>
        <end position="253"/>
    </location>
</feature>
<dbReference type="EMBL" id="JACXYY010000005">
    <property type="protein sequence ID" value="MBD3915653.1"/>
    <property type="molecule type" value="Genomic_DNA"/>
</dbReference>
<dbReference type="Gene3D" id="3.40.630.10">
    <property type="entry name" value="Zn peptidases"/>
    <property type="match status" value="1"/>
</dbReference>
<evidence type="ECO:0000313" key="4">
    <source>
        <dbReference type="EMBL" id="MBD3915653.1"/>
    </source>
</evidence>
<dbReference type="PIRSF" id="PIRSF037238">
    <property type="entry name" value="Carboxypeptidase_G2"/>
    <property type="match status" value="1"/>
</dbReference>
<name>A0ABR8MI38_9ACTN</name>
<dbReference type="InterPro" id="IPR050072">
    <property type="entry name" value="Peptidase_M20A"/>
</dbReference>
<dbReference type="InterPro" id="IPR011650">
    <property type="entry name" value="Peptidase_M20_dimer"/>
</dbReference>
<comment type="caution">
    <text evidence="4">The sequence shown here is derived from an EMBL/GenBank/DDBJ whole genome shotgun (WGS) entry which is preliminary data.</text>
</comment>
<dbReference type="CDD" id="cd03885">
    <property type="entry name" value="M20_CPDG2"/>
    <property type="match status" value="1"/>
</dbReference>
<accession>A0ABR8MI38</accession>
<dbReference type="Pfam" id="PF07687">
    <property type="entry name" value="M20_dimer"/>
    <property type="match status" value="1"/>
</dbReference>
<gene>
    <name evidence="4" type="ORF">IEZ25_13600</name>
</gene>
<dbReference type="Gene3D" id="3.30.70.360">
    <property type="match status" value="1"/>
</dbReference>
<dbReference type="InterPro" id="IPR017150">
    <property type="entry name" value="Pept_M20_glutamate_carboxypep"/>
</dbReference>
<dbReference type="PANTHER" id="PTHR43808">
    <property type="entry name" value="ACETYLORNITHINE DEACETYLASE"/>
    <property type="match status" value="1"/>
</dbReference>
<organism evidence="4 5">
    <name type="scientific">Nocardioides hwasunensis</name>
    <dbReference type="NCBI Taxonomy" id="397258"/>
    <lineage>
        <taxon>Bacteria</taxon>
        <taxon>Bacillati</taxon>
        <taxon>Actinomycetota</taxon>
        <taxon>Actinomycetes</taxon>
        <taxon>Propionibacteriales</taxon>
        <taxon>Nocardioidaceae</taxon>
        <taxon>Nocardioides</taxon>
    </lineage>
</organism>
<dbReference type="PANTHER" id="PTHR43808:SF9">
    <property type="entry name" value="BLL0789 PROTEIN"/>
    <property type="match status" value="1"/>
</dbReference>
<dbReference type="SUPFAM" id="SSF53187">
    <property type="entry name" value="Zn-dependent exopeptidases"/>
    <property type="match status" value="1"/>
</dbReference>
<evidence type="ECO:0000256" key="1">
    <source>
        <dbReference type="ARBA" id="ARBA00022723"/>
    </source>
</evidence>
<evidence type="ECO:0000313" key="5">
    <source>
        <dbReference type="Proteomes" id="UP000649289"/>
    </source>
</evidence>
<reference evidence="4 5" key="1">
    <citation type="submission" date="2020-09" db="EMBL/GenBank/DDBJ databases">
        <title>novel species in genus Nocardioides.</title>
        <authorList>
            <person name="Zhang G."/>
        </authorList>
    </citation>
    <scope>NUCLEOTIDE SEQUENCE [LARGE SCALE GENOMIC DNA]</scope>
    <source>
        <strain evidence="4 5">19197</strain>
    </source>
</reference>
<proteinExistence type="predicted"/>
<evidence type="ECO:0000256" key="2">
    <source>
        <dbReference type="ARBA" id="ARBA00022801"/>
    </source>
</evidence>
<evidence type="ECO:0000259" key="3">
    <source>
        <dbReference type="Pfam" id="PF07687"/>
    </source>
</evidence>
<sequence length="372" mass="38256">MDELLADIRELVECESPSDDLAAVARSADVVSAVGTARLGTPPERIVLDGRTHLRWRLGGAPTRVLLLAHHDTVWPLGTLERRPLVVADGVLRGPGCFDMKAGLVMALHAAAGLDGVTVLVTGDEEIGSPSSRGLIEEEARGLDAALVLEASADGGAFKTERKGVSLYDVRVSGLAAHAGLEPERGVNATLELAHVSLALAGLGDDGLGTTVTPTAARSGTTTNTVPAHASVAVDVRVCTRAEQDRVDAAVRALTPTLPGARLDVRGGPNRPPLEARSSAALFARARSLAEAMGRPAPPSASVGGASDGNFTAGVGTPTLDGMGAVGGGAHAEHEHVLVDRLVGRTELLRALVRDVLADRTNPSPADGRGRR</sequence>
<protein>
    <submittedName>
        <fullName evidence="4">M20 family metallopeptidase</fullName>
    </submittedName>
</protein>
<dbReference type="SUPFAM" id="SSF55031">
    <property type="entry name" value="Bacterial exopeptidase dimerisation domain"/>
    <property type="match status" value="1"/>
</dbReference>
<keyword evidence="5" id="KW-1185">Reference proteome</keyword>
<keyword evidence="2" id="KW-0378">Hydrolase</keyword>
<dbReference type="InterPro" id="IPR036264">
    <property type="entry name" value="Bact_exopeptidase_dim_dom"/>
</dbReference>
<keyword evidence="1" id="KW-0479">Metal-binding</keyword>
<dbReference type="Proteomes" id="UP000649289">
    <property type="component" value="Unassembled WGS sequence"/>
</dbReference>
<dbReference type="InterPro" id="IPR002933">
    <property type="entry name" value="Peptidase_M20"/>
</dbReference>